<dbReference type="PROSITE" id="PS50005">
    <property type="entry name" value="TPR"/>
    <property type="match status" value="1"/>
</dbReference>
<dbReference type="eggNOG" id="COG3391">
    <property type="taxonomic scope" value="Bacteria"/>
</dbReference>
<dbReference type="GO" id="GO:0008270">
    <property type="term" value="F:zinc ion binding"/>
    <property type="evidence" value="ECO:0007669"/>
    <property type="project" value="UniProtKB-KW"/>
</dbReference>
<dbReference type="InterPro" id="IPR011990">
    <property type="entry name" value="TPR-like_helical_dom_sf"/>
</dbReference>
<dbReference type="InterPro" id="IPR011042">
    <property type="entry name" value="6-blade_b-propeller_TolB-like"/>
</dbReference>
<evidence type="ECO:0000256" key="2">
    <source>
        <dbReference type="PROSITE-ProRule" id="PRU00339"/>
    </source>
</evidence>
<feature type="repeat" description="TPR" evidence="2">
    <location>
        <begin position="52"/>
        <end position="85"/>
    </location>
</feature>
<dbReference type="SUPFAM" id="SSF101898">
    <property type="entry name" value="NHL repeat"/>
    <property type="match status" value="1"/>
</dbReference>
<protein>
    <submittedName>
        <fullName evidence="4">NHL repeat containing protein</fullName>
    </submittedName>
</protein>
<dbReference type="CDD" id="cd05819">
    <property type="entry name" value="NHL"/>
    <property type="match status" value="1"/>
</dbReference>
<dbReference type="EMBL" id="CP002874">
    <property type="protein sequence ID" value="AEM21729.1"/>
    <property type="molecule type" value="Genomic_DNA"/>
</dbReference>
<name>G0EMP1_BRAIP</name>
<dbReference type="Gene3D" id="2.120.10.30">
    <property type="entry name" value="TolB, C-terminal domain"/>
    <property type="match status" value="2"/>
</dbReference>
<dbReference type="PANTHER" id="PTHR24104">
    <property type="entry name" value="E3 UBIQUITIN-PROTEIN LIGASE NHLRC1-RELATED"/>
    <property type="match status" value="1"/>
</dbReference>
<dbReference type="InterPro" id="IPR050952">
    <property type="entry name" value="TRIM-NHL_E3_ligases"/>
</dbReference>
<accession>G0EMP1</accession>
<feature type="repeat" description="NHL" evidence="3">
    <location>
        <begin position="309"/>
        <end position="351"/>
    </location>
</feature>
<organism evidence="4 5">
    <name type="scientific">Brachyspira intermedia (strain ATCC 51140 / PWS/A)</name>
    <name type="common">Serpulina intermedia</name>
    <dbReference type="NCBI Taxonomy" id="1045858"/>
    <lineage>
        <taxon>Bacteria</taxon>
        <taxon>Pseudomonadati</taxon>
        <taxon>Spirochaetota</taxon>
        <taxon>Spirochaetia</taxon>
        <taxon>Brachyspirales</taxon>
        <taxon>Brachyspiraceae</taxon>
        <taxon>Brachyspira</taxon>
    </lineage>
</organism>
<sequence>MFTIIKKNITNYKRGFMRIKLLAGIVLFLMTISLSYAFDKTPYYVNTETYDSYRELLRGVHYYNQERYDASIASFRNSLNTNPTDKFIRYWYSKSLYKAGYMSLAINEWLNITRMGYEDPIILSKINKYDSANVNEEKEDTLSNFIYLKAFSTNLNFRKNINQPIQIKVMADGSLYVLDYSDSSLKKFDINGRLIGKIAHGKRLEKQQTSWWKNVLQFVAKVYPYEKLENPRGFDIDSNGYIYIANTKKDKILKYDSNHNYITNIGVTGVSNGQLLGPSAVAVDKEGNIYVSDTGNNRIVVFDVEGNFLYSFGKLGENNGEFFSPAGIAVNDQYIYVADMGNKRIQQFDLSGNYIQTIKHNLFNEPRGLSFARDGNLYIADGSKVFYYDIVESEFTIFNNSERYTVTPTSVAESPNGNIYLTDFMSGRIDVYTRKEEYYANLDVFVDREYLNKFPVVVASVTVRDRAMNPVVGLTPENFFVTENSSVSHKVNFYDAPELHEYRFIYLIEDSLAAKAYESNIKEEISNFTMSLTNNDEVLVIHYNDQVYKADNYDARNLRILENANNFHFTGGISALDDAYYEAIRLSGNSFKKTAIIHFSVTSPDDRVFDMMNFNDVASFAKNNAVSLNQVYIGTNKSNYFLDLMTKNTYGYIIDADHSINYTDELDKMKNINFGRYFIYYNSFKNLAQSGQFRALNVKVQYRDMYGEEEVGYVVP</sequence>
<keyword evidence="1" id="KW-0677">Repeat</keyword>
<gene>
    <name evidence="4" type="ordered locus">Bint_1106</name>
</gene>
<dbReference type="KEGG" id="bip:Bint_1106"/>
<evidence type="ECO:0000256" key="3">
    <source>
        <dbReference type="PROSITE-ProRule" id="PRU00504"/>
    </source>
</evidence>
<dbReference type="Pfam" id="PF17170">
    <property type="entry name" value="DUF5128"/>
    <property type="match status" value="1"/>
</dbReference>
<evidence type="ECO:0000313" key="4">
    <source>
        <dbReference type="EMBL" id="AEM21729.1"/>
    </source>
</evidence>
<reference evidence="4 5" key="1">
    <citation type="journal article" date="2011" name="BMC Genomics">
        <title>Complete genome sequence of Brachyspira intermedia reveals unique genomic features in Brachyspira species and phage-mediated horizontal gene transfer.</title>
        <authorList>
            <person name="Hafstrom T."/>
            <person name="Jansson D.S."/>
            <person name="Segerman B."/>
        </authorList>
    </citation>
    <scope>NUCLEOTIDE SEQUENCE [LARGE SCALE GENOMIC DNA]</scope>
    <source>
        <strain evidence="5">ATCC 51140 / PWS/A</strain>
    </source>
</reference>
<dbReference type="HOGENOM" id="CLU_025265_0_0_12"/>
<dbReference type="InterPro" id="IPR001258">
    <property type="entry name" value="NHL_repeat"/>
</dbReference>
<keyword evidence="2" id="KW-0802">TPR repeat</keyword>
<evidence type="ECO:0000313" key="5">
    <source>
        <dbReference type="Proteomes" id="UP000008522"/>
    </source>
</evidence>
<keyword evidence="5" id="KW-1185">Reference proteome</keyword>
<dbReference type="PANTHER" id="PTHR24104:SF25">
    <property type="entry name" value="PROTEIN LIN-41"/>
    <property type="match status" value="1"/>
</dbReference>
<proteinExistence type="predicted"/>
<evidence type="ECO:0000256" key="1">
    <source>
        <dbReference type="ARBA" id="ARBA00022737"/>
    </source>
</evidence>
<dbReference type="PROSITE" id="PS51125">
    <property type="entry name" value="NHL"/>
    <property type="match status" value="2"/>
</dbReference>
<dbReference type="InterPro" id="IPR019734">
    <property type="entry name" value="TPR_rpt"/>
</dbReference>
<dbReference type="SUPFAM" id="SSF48452">
    <property type="entry name" value="TPR-like"/>
    <property type="match status" value="1"/>
</dbReference>
<feature type="repeat" description="NHL" evidence="3">
    <location>
        <begin position="262"/>
        <end position="305"/>
    </location>
</feature>
<dbReference type="Proteomes" id="UP000008522">
    <property type="component" value="Chromosome"/>
</dbReference>
<dbReference type="AlphaFoldDB" id="G0EMP1"/>
<dbReference type="PATRIC" id="fig|1045858.4.peg.1106"/>